<dbReference type="InParanoid" id="A0A0H2S805"/>
<dbReference type="OrthoDB" id="1684102at2759"/>
<sequence length="95" mass="10947">MDSLSLRNLLIILSTAVVAVVFQFHFDTWTFQHAANAIPSALTYLNATQKPRRYDAIRIFESYDKDPDTTVVILNWSRLENVKRIVKGHCNLPQQ</sequence>
<evidence type="ECO:0000313" key="2">
    <source>
        <dbReference type="Proteomes" id="UP000053477"/>
    </source>
</evidence>
<name>A0A0H2S805_9AGAM</name>
<accession>A0A0H2S805</accession>
<gene>
    <name evidence="1" type="ORF">SCHPADRAFT_898128</name>
</gene>
<keyword evidence="2" id="KW-1185">Reference proteome</keyword>
<proteinExistence type="predicted"/>
<reference evidence="1 2" key="1">
    <citation type="submission" date="2015-04" db="EMBL/GenBank/DDBJ databases">
        <title>Complete genome sequence of Schizopora paradoxa KUC8140, a cosmopolitan wood degrader in East Asia.</title>
        <authorList>
            <consortium name="DOE Joint Genome Institute"/>
            <person name="Min B."/>
            <person name="Park H."/>
            <person name="Jang Y."/>
            <person name="Kim J.-J."/>
            <person name="Kim K.H."/>
            <person name="Pangilinan J."/>
            <person name="Lipzen A."/>
            <person name="Riley R."/>
            <person name="Grigoriev I.V."/>
            <person name="Spatafora J.W."/>
            <person name="Choi I.-G."/>
        </authorList>
    </citation>
    <scope>NUCLEOTIDE SEQUENCE [LARGE SCALE GENOMIC DNA]</scope>
    <source>
        <strain evidence="1 2">KUC8140</strain>
    </source>
</reference>
<evidence type="ECO:0000313" key="1">
    <source>
        <dbReference type="EMBL" id="KLO20064.1"/>
    </source>
</evidence>
<protein>
    <submittedName>
        <fullName evidence="1">Uncharacterized protein</fullName>
    </submittedName>
</protein>
<dbReference type="Proteomes" id="UP000053477">
    <property type="component" value="Unassembled WGS sequence"/>
</dbReference>
<dbReference type="AlphaFoldDB" id="A0A0H2S805"/>
<dbReference type="EMBL" id="KQ085883">
    <property type="protein sequence ID" value="KLO20064.1"/>
    <property type="molecule type" value="Genomic_DNA"/>
</dbReference>
<organism evidence="1 2">
    <name type="scientific">Schizopora paradoxa</name>
    <dbReference type="NCBI Taxonomy" id="27342"/>
    <lineage>
        <taxon>Eukaryota</taxon>
        <taxon>Fungi</taxon>
        <taxon>Dikarya</taxon>
        <taxon>Basidiomycota</taxon>
        <taxon>Agaricomycotina</taxon>
        <taxon>Agaricomycetes</taxon>
        <taxon>Hymenochaetales</taxon>
        <taxon>Schizoporaceae</taxon>
        <taxon>Schizopora</taxon>
    </lineage>
</organism>